<name>A0A0W8F197_9ZZZZ</name>
<evidence type="ECO:0000256" key="5">
    <source>
        <dbReference type="ARBA" id="ARBA00022679"/>
    </source>
</evidence>
<dbReference type="EMBL" id="LNQE01001633">
    <property type="protein sequence ID" value="KUG14667.1"/>
    <property type="molecule type" value="Genomic_DNA"/>
</dbReference>
<dbReference type="GO" id="GO:0000494">
    <property type="term" value="P:box C/D sno(s)RNA 3'-end processing"/>
    <property type="evidence" value="ECO:0007669"/>
    <property type="project" value="TreeGrafter"/>
</dbReference>
<dbReference type="HAMAP" id="MF_00351">
    <property type="entry name" value="RNA_methyltransf_FlpA"/>
    <property type="match status" value="1"/>
</dbReference>
<dbReference type="Gene3D" id="3.40.50.150">
    <property type="entry name" value="Vaccinia Virus protein VP39"/>
    <property type="match status" value="1"/>
</dbReference>
<dbReference type="SMART" id="SM01206">
    <property type="entry name" value="Fibrillarin"/>
    <property type="match status" value="1"/>
</dbReference>
<dbReference type="PANTHER" id="PTHR10335:SF17">
    <property type="entry name" value="FIBRILLARIN"/>
    <property type="match status" value="1"/>
</dbReference>
<dbReference type="InterPro" id="IPR029063">
    <property type="entry name" value="SAM-dependent_MTases_sf"/>
</dbReference>
<gene>
    <name evidence="7" type="ORF">ASZ90_015696</name>
</gene>
<evidence type="ECO:0000256" key="1">
    <source>
        <dbReference type="ARBA" id="ARBA00010632"/>
    </source>
</evidence>
<accession>A0A0W8F197</accession>
<keyword evidence="5" id="KW-0808">Transferase</keyword>
<comment type="similarity">
    <text evidence="1">Belongs to the methyltransferase superfamily. Fibrillarin family.</text>
</comment>
<keyword evidence="3" id="KW-0698">rRNA processing</keyword>
<keyword evidence="6" id="KW-0694">RNA-binding</keyword>
<dbReference type="PRINTS" id="PR00052">
    <property type="entry name" value="FIBRILLARIN"/>
</dbReference>
<dbReference type="Pfam" id="PF01269">
    <property type="entry name" value="Fibrillarin"/>
    <property type="match status" value="1"/>
</dbReference>
<evidence type="ECO:0000313" key="7">
    <source>
        <dbReference type="EMBL" id="KUG14667.1"/>
    </source>
</evidence>
<dbReference type="GO" id="GO:0003723">
    <property type="term" value="F:RNA binding"/>
    <property type="evidence" value="ECO:0007669"/>
    <property type="project" value="UniProtKB-KW"/>
</dbReference>
<proteinExistence type="inferred from homology"/>
<evidence type="ECO:0000256" key="2">
    <source>
        <dbReference type="ARBA" id="ARBA00015190"/>
    </source>
</evidence>
<dbReference type="InterPro" id="IPR000692">
    <property type="entry name" value="Fibrillarin"/>
</dbReference>
<dbReference type="AlphaFoldDB" id="A0A0W8F197"/>
<reference evidence="7" key="1">
    <citation type="journal article" date="2015" name="Proc. Natl. Acad. Sci. U.S.A.">
        <title>Networks of energetic and metabolic interactions define dynamics in microbial communities.</title>
        <authorList>
            <person name="Embree M."/>
            <person name="Liu J.K."/>
            <person name="Al-Bassam M.M."/>
            <person name="Zengler K."/>
        </authorList>
    </citation>
    <scope>NUCLEOTIDE SEQUENCE</scope>
</reference>
<dbReference type="NCBIfam" id="NF003276">
    <property type="entry name" value="PRK04266.1-2"/>
    <property type="match status" value="1"/>
</dbReference>
<evidence type="ECO:0000256" key="6">
    <source>
        <dbReference type="ARBA" id="ARBA00022884"/>
    </source>
</evidence>
<keyword evidence="4" id="KW-0489">Methyltransferase</keyword>
<evidence type="ECO:0000256" key="4">
    <source>
        <dbReference type="ARBA" id="ARBA00022603"/>
    </source>
</evidence>
<sequence>MIWIGDQLVSPGPGGVYGERMIQGYRLWNPARSKLAAWYHLGGGIELTANHRVLYLGAANGTTVSHVADYVEVVYAVEPAPLPMQDLLMVARQRKNIIPIMGDARLPEAYLSLVEKVDLIYQDVAQPDQVEILLANTRFLQPCGVMVFMVKPRSIDVTRSPRDVAETAQARLTERGIRVECCTWLTPWYPDHAALICRPV</sequence>
<comment type="caution">
    <text evidence="7">The sequence shown here is derived from an EMBL/GenBank/DDBJ whole genome shotgun (WGS) entry which is preliminary data.</text>
</comment>
<protein>
    <recommendedName>
        <fullName evidence="2">rRNA 2'-O-methyltransferase fibrillarin</fullName>
    </recommendedName>
</protein>
<dbReference type="PANTHER" id="PTHR10335">
    <property type="entry name" value="RRNA 2-O-METHYLTRANSFERASE FIBRILLARIN"/>
    <property type="match status" value="1"/>
</dbReference>
<dbReference type="CDD" id="cd02440">
    <property type="entry name" value="AdoMet_MTases"/>
    <property type="match status" value="1"/>
</dbReference>
<evidence type="ECO:0000256" key="3">
    <source>
        <dbReference type="ARBA" id="ARBA00022552"/>
    </source>
</evidence>
<dbReference type="SUPFAM" id="SSF53335">
    <property type="entry name" value="S-adenosyl-L-methionine-dependent methyltransferases"/>
    <property type="match status" value="1"/>
</dbReference>
<dbReference type="GO" id="GO:1990259">
    <property type="term" value="F:histone H2AQ104 methyltransferase activity"/>
    <property type="evidence" value="ECO:0007669"/>
    <property type="project" value="TreeGrafter"/>
</dbReference>
<dbReference type="GO" id="GO:0008649">
    <property type="term" value="F:rRNA methyltransferase activity"/>
    <property type="evidence" value="ECO:0007669"/>
    <property type="project" value="TreeGrafter"/>
</dbReference>
<organism evidence="7">
    <name type="scientific">hydrocarbon metagenome</name>
    <dbReference type="NCBI Taxonomy" id="938273"/>
    <lineage>
        <taxon>unclassified sequences</taxon>
        <taxon>metagenomes</taxon>
        <taxon>ecological metagenomes</taxon>
    </lineage>
</organism>